<reference evidence="1" key="1">
    <citation type="submission" date="2008-01" db="EMBL/GenBank/DDBJ databases">
        <title>Complete sequence of chromosome of Caulobacter sp. K31.</title>
        <authorList>
            <consortium name="US DOE Joint Genome Institute"/>
            <person name="Copeland A."/>
            <person name="Lucas S."/>
            <person name="Lapidus A."/>
            <person name="Barry K."/>
            <person name="Glavina del Rio T."/>
            <person name="Dalin E."/>
            <person name="Tice H."/>
            <person name="Pitluck S."/>
            <person name="Bruce D."/>
            <person name="Goodwin L."/>
            <person name="Thompson L.S."/>
            <person name="Brettin T."/>
            <person name="Detter J.C."/>
            <person name="Han C."/>
            <person name="Schmutz J."/>
            <person name="Larimer F."/>
            <person name="Land M."/>
            <person name="Hauser L."/>
            <person name="Kyrpides N."/>
            <person name="Kim E."/>
            <person name="Stephens C."/>
            <person name="Richardson P."/>
        </authorList>
    </citation>
    <scope>NUCLEOTIDE SEQUENCE [LARGE SCALE GENOMIC DNA]</scope>
    <source>
        <strain evidence="1">K31</strain>
    </source>
</reference>
<organism evidence="1">
    <name type="scientific">Caulobacter sp. (strain K31)</name>
    <dbReference type="NCBI Taxonomy" id="366602"/>
    <lineage>
        <taxon>Bacteria</taxon>
        <taxon>Pseudomonadati</taxon>
        <taxon>Pseudomonadota</taxon>
        <taxon>Alphaproteobacteria</taxon>
        <taxon>Caulobacterales</taxon>
        <taxon>Caulobacteraceae</taxon>
        <taxon>Caulobacter</taxon>
    </lineage>
</organism>
<protein>
    <submittedName>
        <fullName evidence="1">Hemolysin-type calcium-binding region</fullName>
    </submittedName>
</protein>
<sequence length="510" mass="52436">MSIIVLNDPAYGVVLFGDTQGELIDSQVGLSQTLAETYAVDEHGDSIPLDYLVGDAFGIRGNALGGDDQITTDIFGSAVGDAFTLAEHGRGGMDTIFAHSLNGNAFGDALKMSGHASGGDDQITIFNDFFGTGGRDGSAFGDAGLMTDDARGGNDTLKGLSYHHDDNVLYGDAYEMNGRAQGGDDILAGDMWTNNYLYGDALALSEHARGGNDRLFGGKSWNELNGDAYLLTDNAVGGNDLITGGSAFDAFEGANYMRGDGYQLAGHAIAGDDVLIGGRGDSNTMWGDGVLIGPDVTRGHNRFVISPSGEIDTLKDFNPGHDQIVLAGFTYTAFADIAGAIHPTGTGVEIDLGADGLVIVEGVTQLTAADVTFDANARKVAGGSHNDVLTAAGGNNAFYGGSGDDTFIIQAVGLANSVGGSTQGVGADSVIWDFAGAGGTPAGANDLLQLQGFGPGSTLTFLRFGGLRAGGSDLTLQYYSVHDTTGGSNHVLFVHSLNGQLLTSADYGFI</sequence>
<dbReference type="EMBL" id="CP000927">
    <property type="protein sequence ID" value="ABZ72139.1"/>
    <property type="molecule type" value="Genomic_DNA"/>
</dbReference>
<name>B0T0R0_CAUSK</name>
<dbReference type="STRING" id="366602.Caul_3012"/>
<dbReference type="HOGENOM" id="CLU_533912_0_0_5"/>
<evidence type="ECO:0000313" key="1">
    <source>
        <dbReference type="EMBL" id="ABZ72139.1"/>
    </source>
</evidence>
<dbReference type="SUPFAM" id="SSF51120">
    <property type="entry name" value="beta-Roll"/>
    <property type="match status" value="2"/>
</dbReference>
<accession>B0T0R0</accession>
<proteinExistence type="predicted"/>
<dbReference type="KEGG" id="cak:Caul_3012"/>
<gene>
    <name evidence="1" type="ordered locus">Caul_3012</name>
</gene>
<dbReference type="eggNOG" id="COG2931">
    <property type="taxonomic scope" value="Bacteria"/>
</dbReference>
<dbReference type="AlphaFoldDB" id="B0T0R0"/>
<dbReference type="PRINTS" id="PR00313">
    <property type="entry name" value="CABNDNGRPT"/>
</dbReference>
<dbReference type="InterPro" id="IPR011049">
    <property type="entry name" value="Serralysin-like_metalloprot_C"/>
</dbReference>